<evidence type="ECO:0000313" key="2">
    <source>
        <dbReference type="EMBL" id="JAP94042.1"/>
    </source>
</evidence>
<reference evidence="2" key="1">
    <citation type="submission" date="2015-07" db="EMBL/GenBank/DDBJ databases">
        <title>Adaptation to a free-living lifestyle via gene acquisitions in the diplomonad Trepomonas sp. PC1.</title>
        <authorList>
            <person name="Xu F."/>
            <person name="Jerlstrom-Hultqvist J."/>
            <person name="Kolisko M."/>
            <person name="Simpson A.G.B."/>
            <person name="Roger A.J."/>
            <person name="Svard S.G."/>
            <person name="Andersson J.O."/>
        </authorList>
    </citation>
    <scope>NUCLEOTIDE SEQUENCE</scope>
    <source>
        <strain evidence="2">PC1</strain>
    </source>
</reference>
<dbReference type="Gene3D" id="1.10.238.10">
    <property type="entry name" value="EF-hand"/>
    <property type="match status" value="3"/>
</dbReference>
<name>A0A146KB40_9EUKA</name>
<feature type="domain" description="EF-hand" evidence="1">
    <location>
        <begin position="342"/>
        <end position="377"/>
    </location>
</feature>
<feature type="domain" description="EF-hand" evidence="1">
    <location>
        <begin position="678"/>
        <end position="705"/>
    </location>
</feature>
<feature type="non-terminal residue" evidence="2">
    <location>
        <position position="1"/>
    </location>
</feature>
<dbReference type="AlphaFoldDB" id="A0A146KB40"/>
<gene>
    <name evidence="2" type="ORF">TPC1_13447</name>
</gene>
<dbReference type="GO" id="GO:0005509">
    <property type="term" value="F:calcium ion binding"/>
    <property type="evidence" value="ECO:0007669"/>
    <property type="project" value="InterPro"/>
</dbReference>
<protein>
    <recommendedName>
        <fullName evidence="1">EF-hand domain-containing protein</fullName>
    </recommendedName>
</protein>
<evidence type="ECO:0000259" key="1">
    <source>
        <dbReference type="PROSITE" id="PS50222"/>
    </source>
</evidence>
<proteinExistence type="predicted"/>
<organism evidence="2">
    <name type="scientific">Trepomonas sp. PC1</name>
    <dbReference type="NCBI Taxonomy" id="1076344"/>
    <lineage>
        <taxon>Eukaryota</taxon>
        <taxon>Metamonada</taxon>
        <taxon>Diplomonadida</taxon>
        <taxon>Hexamitidae</taxon>
        <taxon>Hexamitinae</taxon>
        <taxon>Trepomonas</taxon>
    </lineage>
</organism>
<dbReference type="PROSITE" id="PS50222">
    <property type="entry name" value="EF_HAND_2"/>
    <property type="match status" value="2"/>
</dbReference>
<dbReference type="InterPro" id="IPR002048">
    <property type="entry name" value="EF_hand_dom"/>
</dbReference>
<dbReference type="InterPro" id="IPR011992">
    <property type="entry name" value="EF-hand-dom_pair"/>
</dbReference>
<sequence length="868" mass="100984">EILNRIKQIIQVKKPRILDFVKTFDKLRHGRVTYEQMFRSFETCQIVLTEEERDFIVSNYTLTLNDEKFIKYQELISELNIPPQTDFQSTRPQHQSETEELLQKLTTAVIAHPIIGKNFFTDYDQQSTGLVSGQNFCRGVSCIYEAVFRRFPTQQELDLLLNEFQIKKLLVTTKESMPAKEMPPMLRNNLVTVNYRAFCEAIRASQVTMFEEKPIVKSFDPSFSRFMQQKEPNFDESFQKMALSSKKFRFDFKNFMLARDKRGVGVLSVEEFIQSINDCVSDFRRAGFSKEDLQLVAEQIQEKGQINYRSFIQKIQSFEVQQPLQTEKTSTALILLRKYFTDHPASLRAEFEAFDPRRTGRVTAQQFKQVLGQLIQIRPAGNSEDKKPMLAVDQLQQLVNDFQVDATTGCDAVSPDKLAGSGYDVNYIKFVQELQIENDFIEDKPVQAYQAKKEECVTANPEEIYFRIADQLCKNHQKLSDCLYQGEPGSTKWNRSRQHQVARYVQRSLNNLLLIQLTDLDLAAVCLDCGFGEQQLSKMIQYAKQEDSFKITSSEEVLDQALNNATIDIQLLEQKVKYHVERWQPDRISGFSALAERETRKDFLIAGKQSERADVTKLVLQQENLENKHIQQLLKVFGPEHQILPNKSLQELIDQKNNDALLELYYEIHINRANPVVAFSEFDKLKSGFVTVDQFTRAFTLAGLKKIVDFYPRSFKQLIEQFEFKQNGPNFGKVDYATLIRNISTEGQVKQQTKTFKDYTSVQKEFDQEKQKLTFEASLEGIQEQLKKICQNYRPKLRDYFLDFDKRRSGLCEMDKLGASMAMIKAKLSLQQVETLKQTYQSKKQGFEDKFEWRIFVEDLEKAIGMRL</sequence>
<dbReference type="SUPFAM" id="SSF47473">
    <property type="entry name" value="EF-hand"/>
    <property type="match status" value="3"/>
</dbReference>
<accession>A0A146KB40</accession>
<dbReference type="InterPro" id="IPR052603">
    <property type="entry name" value="EFCB6"/>
</dbReference>
<dbReference type="EMBL" id="GDID01002564">
    <property type="protein sequence ID" value="JAP94042.1"/>
    <property type="molecule type" value="Transcribed_RNA"/>
</dbReference>
<dbReference type="PANTHER" id="PTHR20875:SF0">
    <property type="entry name" value="GH12158P"/>
    <property type="match status" value="1"/>
</dbReference>
<dbReference type="PANTHER" id="PTHR20875">
    <property type="entry name" value="EF-HAND CALCIUM-BINDING DOMAIN-CONTAINING PROTEIN 6-RELATED"/>
    <property type="match status" value="1"/>
</dbReference>